<dbReference type="Proteomes" id="UP000748756">
    <property type="component" value="Unassembled WGS sequence"/>
</dbReference>
<evidence type="ECO:0000256" key="1">
    <source>
        <dbReference type="SAM" id="MobiDB-lite"/>
    </source>
</evidence>
<name>A0A9P5V8V8_9FUNG</name>
<feature type="transmembrane region" description="Helical" evidence="2">
    <location>
        <begin position="170"/>
        <end position="191"/>
    </location>
</feature>
<accession>A0A9P5V8V8</accession>
<reference evidence="4" key="1">
    <citation type="journal article" date="2020" name="Fungal Divers.">
        <title>Resolving the Mortierellaceae phylogeny through synthesis of multi-gene phylogenetics and phylogenomics.</title>
        <authorList>
            <person name="Vandepol N."/>
            <person name="Liber J."/>
            <person name="Desiro A."/>
            <person name="Na H."/>
            <person name="Kennedy M."/>
            <person name="Barry K."/>
            <person name="Grigoriev I.V."/>
            <person name="Miller A.N."/>
            <person name="O'Donnell K."/>
            <person name="Stajich J.E."/>
            <person name="Bonito G."/>
        </authorList>
    </citation>
    <scope>NUCLEOTIDE SEQUENCE</scope>
    <source>
        <strain evidence="4">NRRL 6426</strain>
    </source>
</reference>
<dbReference type="GO" id="GO:0000329">
    <property type="term" value="C:fungal-type vacuole membrane"/>
    <property type="evidence" value="ECO:0007669"/>
    <property type="project" value="InterPro"/>
</dbReference>
<feature type="compositionally biased region" description="Low complexity" evidence="1">
    <location>
        <begin position="88"/>
        <end position="105"/>
    </location>
</feature>
<sequence>MDIINENSSWRNNDDDNNHTVSTTELPYSTGSDPTKAKTDPTNHSGRLDQDIADEQTPLLSHSGHESNLATSNNNKDKDKGRRRAKDTSTNNNNKNNKNSTAKNNHVGVDMGDGIADGEEQGDGDGLVSSVQNGRHDHDRPAQQDRDRMRPPPLTRGRLNRWNRIYSRSVKVVAAVLIGCLLVAALSPWVAQRVLDQAMVLDIQKASIYDMDQTGFQISIQSTIYLDPAHDGVFGLTRTLQSVFHPTMTIEPTILRLSLPTDQDDAHMAEFEVERQHMQMGETLQLDLSTHVTVTDANRMAQFFHATLHQSTVDLAIRGPILTRLGSFWYMRLRINRVVPMDGMKGVQNATLLSMSLPANHPQGGIVMSGLAQLNNPSRTVSIKMDAVTFGIYLPSVSHPEVDQFKVAEMSCPELNLEAGKSSQIALSGRLFHLDDWILSEMERMSSFGSGSEKQLLLGRLLSRFIQGQDSTIQVRALSKDPNLPPWLVEAFKSIVLDIAFPGSPEQDFIRALDMNQLEFGFSDNQESAILSGRMSSELQLPPNVTFPIKILQMKPTAWLQTPEGQDMALLGIPDFLPTKSQQDGNALEVHVDMRDIPLRIMADHLEEFYQFLNTSFTKEWIELGIAGEAHAIVECGLGTFELGPISFDVITRQRGLGGLVSLPPILESLDVVDSTEHSLTVMATLVLWNPSNISAELGDLSFLWSYGNYLIGMASVPQLRLHAGNNTIECIGMMDPSIHCLRKHNKTCDPELAKNASREFISKYISGDNSTSIDVLGYPGSTHIPLLQPMLSAFSISSGLPAIEDDFLISTTMYLLSSTIVMELKNPLDTVITVLYINGTASYKDEPLGHVNVDFEHDIASPKPIMIPANDHQNETSGYVKTPRLPVMFDLSSVGYEALKKALGGSLEVDVSCHIKAKVGSMLMWVDFAKDGIQSNVRKGF</sequence>
<dbReference type="InterPro" id="IPR059066">
    <property type="entry name" value="Ig_Tag1-like_5th"/>
</dbReference>
<dbReference type="EMBL" id="JAAAUQ010000781">
    <property type="protein sequence ID" value="KAF9147618.1"/>
    <property type="molecule type" value="Genomic_DNA"/>
</dbReference>
<feature type="domain" description="Tag1-like fifth Ig-like" evidence="3">
    <location>
        <begin position="806"/>
        <end position="923"/>
    </location>
</feature>
<keyword evidence="5" id="KW-1185">Reference proteome</keyword>
<keyword evidence="2" id="KW-1133">Transmembrane helix</keyword>
<comment type="caution">
    <text evidence="4">The sequence shown here is derived from an EMBL/GenBank/DDBJ whole genome shotgun (WGS) entry which is preliminary data.</text>
</comment>
<feature type="compositionally biased region" description="Polar residues" evidence="1">
    <location>
        <begin position="19"/>
        <end position="33"/>
    </location>
</feature>
<gene>
    <name evidence="4" type="ORF">BG015_010708</name>
</gene>
<dbReference type="PANTHER" id="PTHR35895">
    <property type="entry name" value="CHROMOSOME 16, WHOLE GENOME SHOTGUN SEQUENCE"/>
    <property type="match status" value="1"/>
</dbReference>
<evidence type="ECO:0000256" key="2">
    <source>
        <dbReference type="SAM" id="Phobius"/>
    </source>
</evidence>
<dbReference type="InterPro" id="IPR046368">
    <property type="entry name" value="Tag1"/>
</dbReference>
<dbReference type="Pfam" id="PF26153">
    <property type="entry name" value="LEA-2L_5"/>
    <property type="match status" value="1"/>
</dbReference>
<dbReference type="PANTHER" id="PTHR35895:SF3">
    <property type="entry name" value="PRE-RRNA PROCESSING PROTEIN"/>
    <property type="match status" value="1"/>
</dbReference>
<dbReference type="InterPro" id="IPR022185">
    <property type="entry name" value="DUF3712"/>
</dbReference>
<organism evidence="4 5">
    <name type="scientific">Linnemannia schmuckeri</name>
    <dbReference type="NCBI Taxonomy" id="64567"/>
    <lineage>
        <taxon>Eukaryota</taxon>
        <taxon>Fungi</taxon>
        <taxon>Fungi incertae sedis</taxon>
        <taxon>Mucoromycota</taxon>
        <taxon>Mortierellomycotina</taxon>
        <taxon>Mortierellomycetes</taxon>
        <taxon>Mortierellales</taxon>
        <taxon>Mortierellaceae</taxon>
        <taxon>Linnemannia</taxon>
    </lineage>
</organism>
<feature type="region of interest" description="Disordered" evidence="1">
    <location>
        <begin position="1"/>
        <end position="157"/>
    </location>
</feature>
<dbReference type="Pfam" id="PF12505">
    <property type="entry name" value="DUF3712"/>
    <property type="match status" value="2"/>
</dbReference>
<evidence type="ECO:0000313" key="5">
    <source>
        <dbReference type="Proteomes" id="UP000748756"/>
    </source>
</evidence>
<dbReference type="OrthoDB" id="10039566at2759"/>
<proteinExistence type="predicted"/>
<feature type="compositionally biased region" description="Basic and acidic residues" evidence="1">
    <location>
        <begin position="134"/>
        <end position="150"/>
    </location>
</feature>
<evidence type="ECO:0000313" key="4">
    <source>
        <dbReference type="EMBL" id="KAF9147618.1"/>
    </source>
</evidence>
<feature type="compositionally biased region" description="Polar residues" evidence="1">
    <location>
        <begin position="1"/>
        <end position="11"/>
    </location>
</feature>
<feature type="compositionally biased region" description="Basic and acidic residues" evidence="1">
    <location>
        <begin position="35"/>
        <end position="50"/>
    </location>
</feature>
<dbReference type="AlphaFoldDB" id="A0A9P5V8V8"/>
<keyword evidence="2" id="KW-0472">Membrane</keyword>
<evidence type="ECO:0000259" key="3">
    <source>
        <dbReference type="Pfam" id="PF26153"/>
    </source>
</evidence>
<protein>
    <recommendedName>
        <fullName evidence="3">Tag1-like fifth Ig-like domain-containing protein</fullName>
    </recommendedName>
</protein>
<keyword evidence="2" id="KW-0812">Transmembrane</keyword>